<keyword evidence="1" id="KW-0812">Transmembrane</keyword>
<dbReference type="AlphaFoldDB" id="A3I2I7"/>
<protein>
    <submittedName>
        <fullName evidence="2">Malate permease</fullName>
    </submittedName>
</protein>
<feature type="transmembrane region" description="Helical" evidence="1">
    <location>
        <begin position="92"/>
        <end position="111"/>
    </location>
</feature>
<dbReference type="STRING" id="388413.ALPR1_16623"/>
<keyword evidence="1" id="KW-0472">Membrane</keyword>
<dbReference type="HOGENOM" id="CLU_1718486_0_0_10"/>
<keyword evidence="1" id="KW-1133">Transmembrane helix</keyword>
<proteinExistence type="predicted"/>
<gene>
    <name evidence="2" type="ORF">ALPR1_16623</name>
</gene>
<dbReference type="EMBL" id="AAXU02000001">
    <property type="protein sequence ID" value="EAZ79291.1"/>
    <property type="molecule type" value="Genomic_DNA"/>
</dbReference>
<evidence type="ECO:0000313" key="3">
    <source>
        <dbReference type="Proteomes" id="UP000003919"/>
    </source>
</evidence>
<comment type="caution">
    <text evidence="2">The sequence shown here is derived from an EMBL/GenBank/DDBJ whole genome shotgun (WGS) entry which is preliminary data.</text>
</comment>
<feature type="transmembrane region" description="Helical" evidence="1">
    <location>
        <begin position="118"/>
        <end position="138"/>
    </location>
</feature>
<evidence type="ECO:0000313" key="2">
    <source>
        <dbReference type="EMBL" id="EAZ79291.1"/>
    </source>
</evidence>
<dbReference type="EMBL" id="CM001023">
    <property type="protein sequence ID" value="EAZ79291.1"/>
    <property type="molecule type" value="Genomic_DNA"/>
</dbReference>
<feature type="transmembrane region" description="Helical" evidence="1">
    <location>
        <begin position="58"/>
        <end position="80"/>
    </location>
</feature>
<dbReference type="eggNOG" id="ENOG502ZN9Z">
    <property type="taxonomic scope" value="Bacteria"/>
</dbReference>
<evidence type="ECO:0000256" key="1">
    <source>
        <dbReference type="SAM" id="Phobius"/>
    </source>
</evidence>
<dbReference type="RefSeq" id="WP_008202194.1">
    <property type="nucleotide sequence ID" value="NZ_CM001023.1"/>
</dbReference>
<reference evidence="2 3" key="1">
    <citation type="journal article" date="2011" name="J. Bacteriol.">
        <title>Complete genome sequence of Algoriphagus sp. PR1, bacterial prey of a colony-forming choanoflagellate.</title>
        <authorList>
            <person name="Alegado R.A."/>
            <person name="Ferriera S."/>
            <person name="Nusbaum C."/>
            <person name="Young S.K."/>
            <person name="Zeng Q."/>
            <person name="Imamovic A."/>
            <person name="Fairclough S.R."/>
            <person name="King N."/>
        </authorList>
    </citation>
    <scope>NUCLEOTIDE SEQUENCE [LARGE SCALE GENOMIC DNA]</scope>
    <source>
        <strain evidence="2 3">PR1</strain>
    </source>
</reference>
<name>A3I2I7_9BACT</name>
<organism evidence="2 3">
    <name type="scientific">Algoriphagus machipongonensis</name>
    <dbReference type="NCBI Taxonomy" id="388413"/>
    <lineage>
        <taxon>Bacteria</taxon>
        <taxon>Pseudomonadati</taxon>
        <taxon>Bacteroidota</taxon>
        <taxon>Cytophagia</taxon>
        <taxon>Cytophagales</taxon>
        <taxon>Cyclobacteriaceae</taxon>
        <taxon>Algoriphagus</taxon>
    </lineage>
</organism>
<feature type="transmembrane region" description="Helical" evidence="1">
    <location>
        <begin position="31"/>
        <end position="49"/>
    </location>
</feature>
<accession>A3I2I7</accession>
<sequence length="152" mass="17633">MPGFNLIIGLLIILGVTKITTERFPYTKKQRVTNFFILIAGFIILYFGYKCRVENNGFILGVLPNFLTGLFYPSLIVMSGFRVKNFLKKEEYSWIIFTLFIWTLYEFMLIFDGRFFDIFDIIATLIGSVISVPILLMLTSSTHNTPNDHYDN</sequence>
<keyword evidence="3" id="KW-1185">Reference proteome</keyword>
<dbReference type="Proteomes" id="UP000003919">
    <property type="component" value="Chromosome"/>
</dbReference>